<sequence>MVFAIVSTVVAKDIEKRTIEVKSFNELHFASAFEVFITQGKDCQMVMEGRPQDLDLVKIKTIDKSLSVSMQDGRHKTKKITLYFQVKDINEVQTSGACNVYSKNVLKSDNLQVRASGASKMKLELNTKNVEVRCSGASNVMLVGTTDNFIAKLSGASNVRAKDMISNQVHVSMNGASNLKIHANNSIEGNCLGASSVKFVGDPQRVLVNTSGAGSVQRL</sequence>
<dbReference type="EMBL" id="AP025292">
    <property type="protein sequence ID" value="BDC99951.1"/>
    <property type="molecule type" value="Genomic_DNA"/>
</dbReference>
<dbReference type="PANTHER" id="PTHR39200:SF1">
    <property type="entry name" value="AUTO-TRANSPORTER ADHESIN HEAD GIN DOMAIN-CONTAINING PROTEIN-RELATED"/>
    <property type="match status" value="1"/>
</dbReference>
<proteinExistence type="predicted"/>
<reference evidence="2 3" key="1">
    <citation type="submission" date="2021-12" db="EMBL/GenBank/DDBJ databases">
        <title>Genome sequencing of bacteria with rrn-lacking chromosome and rrn-plasmid.</title>
        <authorList>
            <person name="Anda M."/>
            <person name="Iwasaki W."/>
        </authorList>
    </citation>
    <scope>NUCLEOTIDE SEQUENCE [LARGE SCALE GENOMIC DNA]</scope>
    <source>
        <strain evidence="2 3">NBRC 101262</strain>
    </source>
</reference>
<dbReference type="Proteomes" id="UP001354989">
    <property type="component" value="Chromosome"/>
</dbReference>
<dbReference type="InterPro" id="IPR021255">
    <property type="entry name" value="DUF2807"/>
</dbReference>
<dbReference type="Gene3D" id="2.160.20.120">
    <property type="match status" value="1"/>
</dbReference>
<name>A0ABM7VG64_9BACT</name>
<evidence type="ECO:0000259" key="1">
    <source>
        <dbReference type="Pfam" id="PF10988"/>
    </source>
</evidence>
<dbReference type="Pfam" id="PF10988">
    <property type="entry name" value="DUF2807"/>
    <property type="match status" value="1"/>
</dbReference>
<feature type="domain" description="Putative auto-transporter adhesin head GIN" evidence="1">
    <location>
        <begin position="24"/>
        <end position="203"/>
    </location>
</feature>
<evidence type="ECO:0000313" key="3">
    <source>
        <dbReference type="Proteomes" id="UP001354989"/>
    </source>
</evidence>
<protein>
    <recommendedName>
        <fullName evidence="1">Putative auto-transporter adhesin head GIN domain-containing protein</fullName>
    </recommendedName>
</protein>
<keyword evidence="3" id="KW-1185">Reference proteome</keyword>
<organism evidence="2 3">
    <name type="scientific">Persicobacter psychrovividus</name>
    <dbReference type="NCBI Taxonomy" id="387638"/>
    <lineage>
        <taxon>Bacteria</taxon>
        <taxon>Pseudomonadati</taxon>
        <taxon>Bacteroidota</taxon>
        <taxon>Cytophagia</taxon>
        <taxon>Cytophagales</taxon>
        <taxon>Persicobacteraceae</taxon>
        <taxon>Persicobacter</taxon>
    </lineage>
</organism>
<gene>
    <name evidence="2" type="ORF">PEPS_22320</name>
</gene>
<dbReference type="PANTHER" id="PTHR39200">
    <property type="entry name" value="HYPOTHETICAL EXPORTED PROTEIN"/>
    <property type="match status" value="1"/>
</dbReference>
<evidence type="ECO:0000313" key="2">
    <source>
        <dbReference type="EMBL" id="BDC99951.1"/>
    </source>
</evidence>
<accession>A0ABM7VG64</accession>